<sequence length="149" mass="16876">MKTFSLALCALVLTFSSCSNNDDAEMDTTLSEAEIPVEIKTYVDTHFAPNSINRAIRETENNEVSYDVFLNENIILEFNGDLEITAIDDDSQLPNSVIPNSILEYVAQNYASNFITDWELENNHQQVELNNGTELEFTLNGEFIRIDND</sequence>
<feature type="signal peptide" evidence="1">
    <location>
        <begin position="1"/>
        <end position="21"/>
    </location>
</feature>
<dbReference type="PROSITE" id="PS51257">
    <property type="entry name" value="PROKAR_LIPOPROTEIN"/>
    <property type="match status" value="1"/>
</dbReference>
<proteinExistence type="predicted"/>
<keyword evidence="1" id="KW-0732">Signal</keyword>
<accession>A0ABY8KTJ3</accession>
<name>A0ABY8KTJ3_9FLAO</name>
<dbReference type="SUPFAM" id="SSF160574">
    <property type="entry name" value="BT0923-like"/>
    <property type="match status" value="1"/>
</dbReference>
<gene>
    <name evidence="3" type="ORF">QCQ61_00905</name>
</gene>
<evidence type="ECO:0000256" key="1">
    <source>
        <dbReference type="SAM" id="SignalP"/>
    </source>
</evidence>
<keyword evidence="4" id="KW-1185">Reference proteome</keyword>
<organism evidence="3 4">
    <name type="scientific">Aequorivita marisscotiae</name>
    <dbReference type="NCBI Taxonomy" id="3040348"/>
    <lineage>
        <taxon>Bacteria</taxon>
        <taxon>Pseudomonadati</taxon>
        <taxon>Bacteroidota</taxon>
        <taxon>Flavobacteriia</taxon>
        <taxon>Flavobacteriales</taxon>
        <taxon>Flavobacteriaceae</taxon>
        <taxon>Aequorivita</taxon>
    </lineage>
</organism>
<dbReference type="Gene3D" id="3.40.1420.30">
    <property type="match status" value="1"/>
</dbReference>
<dbReference type="EMBL" id="CP122379">
    <property type="protein sequence ID" value="WGF92763.1"/>
    <property type="molecule type" value="Genomic_DNA"/>
</dbReference>
<evidence type="ECO:0000313" key="3">
    <source>
        <dbReference type="EMBL" id="WGF92763.1"/>
    </source>
</evidence>
<dbReference type="RefSeq" id="WP_279448834.1">
    <property type="nucleotide sequence ID" value="NZ_CP122379.1"/>
</dbReference>
<evidence type="ECO:0000259" key="2">
    <source>
        <dbReference type="Pfam" id="PF11396"/>
    </source>
</evidence>
<feature type="domain" description="Putative beta-lactamase-inhibitor-like PepSY-like" evidence="2">
    <location>
        <begin position="65"/>
        <end position="144"/>
    </location>
</feature>
<feature type="chain" id="PRO_5046408708" evidence="1">
    <location>
        <begin position="22"/>
        <end position="149"/>
    </location>
</feature>
<evidence type="ECO:0000313" key="4">
    <source>
        <dbReference type="Proteomes" id="UP001238523"/>
    </source>
</evidence>
<protein>
    <submittedName>
        <fullName evidence="3">PepSY-like domain-containing protein</fullName>
    </submittedName>
</protein>
<reference evidence="3 4" key="1">
    <citation type="submission" date="2023-04" db="EMBL/GenBank/DDBJ databases">
        <title>Taxonomic identification of the Arctic strain Aequorivita sp. nov. and transcriptomic analysis in response to temperature stress.</title>
        <authorList>
            <person name="Liu W."/>
            <person name="Cong B."/>
            <person name="Lin J."/>
        </authorList>
    </citation>
    <scope>NUCLEOTIDE SEQUENCE [LARGE SCALE GENOMIC DNA]</scope>
    <source>
        <strain evidence="3 4">Ant34-E75</strain>
    </source>
</reference>
<dbReference type="Pfam" id="PF11396">
    <property type="entry name" value="PepSY_like"/>
    <property type="match status" value="1"/>
</dbReference>
<dbReference type="Proteomes" id="UP001238523">
    <property type="component" value="Chromosome"/>
</dbReference>
<dbReference type="InterPro" id="IPR021533">
    <property type="entry name" value="PepSY-like"/>
</dbReference>